<dbReference type="GO" id="GO:0046872">
    <property type="term" value="F:metal ion binding"/>
    <property type="evidence" value="ECO:0007669"/>
    <property type="project" value="UniProtKB-KW"/>
</dbReference>
<sequence>SEAGRKVITRGLRPGQNFTLAFNLRLNICRSVFQLSAPVLKPEMNTDSQEGVHDLPSADECMRLCATFIEFTETDKALAMLFLQNNSWDLEKALACFYENGIADAGDGATARKRMRRDPEQMSSEPVIDLTSDNEDVAEDEMSVDQQHAHLFRLLSWNIDGLSTKSREFRTPSVVSLIKREKFHVVGLQEVVRESLANLKKQLDGLYDIFHPEDIELRDYFPVICVLKHPGLTVVVNSFRVTPFPGSVMQRILLTLDVVIHPHVLLSTNKNAVLCPPIRVRVWTSHLESCANFAKERKNQLKQAWNAMQAEISPNAGNAAAPTCGIFCGDLNLRDKEIHQLGGLPPGMVDVWETCGARPEAKATWDPRRNPNLSLDNPESSFSATPKRAAYGMRFDRMYLLGGGPGRLKPVDFELRGLERVPGRSHFPSDHWAILGHFDIVPP</sequence>
<keyword evidence="10" id="KW-0539">Nucleus</keyword>
<feature type="domain" description="Endonuclease/exonuclease/phosphatase" evidence="12">
    <location>
        <begin position="155"/>
        <end position="376"/>
    </location>
</feature>
<dbReference type="GO" id="GO:0016605">
    <property type="term" value="C:PML body"/>
    <property type="evidence" value="ECO:0007669"/>
    <property type="project" value="UniProtKB-SubCell"/>
</dbReference>
<comment type="cofactor">
    <cofactor evidence="2">
        <name>Mg(2+)</name>
        <dbReference type="ChEBI" id="CHEBI:18420"/>
    </cofactor>
</comment>
<evidence type="ECO:0000256" key="7">
    <source>
        <dbReference type="ARBA" id="ARBA00022801"/>
    </source>
</evidence>
<keyword evidence="8" id="KW-0460">Magnesium</keyword>
<comment type="subcellular location">
    <subcellularLocation>
        <location evidence="3">Nucleus</location>
        <location evidence="3">PML body</location>
    </subcellularLocation>
</comment>
<dbReference type="Gene3D" id="1.10.8.10">
    <property type="entry name" value="DNA helicase RuvA subunit, C-terminal domain"/>
    <property type="match status" value="1"/>
</dbReference>
<evidence type="ECO:0000313" key="13">
    <source>
        <dbReference type="WBParaSite" id="MCU_000819-RA"/>
    </source>
</evidence>
<dbReference type="CDD" id="cd09080">
    <property type="entry name" value="TDP2"/>
    <property type="match status" value="1"/>
</dbReference>
<dbReference type="SUPFAM" id="SSF56219">
    <property type="entry name" value="DNase I-like"/>
    <property type="match status" value="1"/>
</dbReference>
<reference evidence="13" key="1">
    <citation type="submission" date="2019-11" db="UniProtKB">
        <authorList>
            <consortium name="WormBaseParasite"/>
        </authorList>
    </citation>
    <scope>IDENTIFICATION</scope>
</reference>
<evidence type="ECO:0000256" key="9">
    <source>
        <dbReference type="ARBA" id="ARBA00023204"/>
    </source>
</evidence>
<feature type="region of interest" description="Disordered" evidence="11">
    <location>
        <begin position="362"/>
        <end position="382"/>
    </location>
</feature>
<accession>A0A5K3EIL0</accession>
<dbReference type="SUPFAM" id="SSF46934">
    <property type="entry name" value="UBA-like"/>
    <property type="match status" value="1"/>
</dbReference>
<proteinExistence type="predicted"/>
<keyword evidence="7" id="KW-0378">Hydrolase</keyword>
<keyword evidence="4" id="KW-0540">Nuclease</keyword>
<keyword evidence="6" id="KW-0227">DNA damage</keyword>
<dbReference type="WBParaSite" id="MCU_000819-RA">
    <property type="protein sequence ID" value="MCU_000819-RA"/>
    <property type="gene ID" value="MCU_000819"/>
</dbReference>
<dbReference type="Pfam" id="PF14555">
    <property type="entry name" value="UBA_4"/>
    <property type="match status" value="1"/>
</dbReference>
<evidence type="ECO:0000256" key="3">
    <source>
        <dbReference type="ARBA" id="ARBA00004322"/>
    </source>
</evidence>
<name>A0A5K3EIL0_MESCO</name>
<keyword evidence="9" id="KW-0234">DNA repair</keyword>
<dbReference type="InterPro" id="IPR036691">
    <property type="entry name" value="Endo/exonu/phosph_ase_sf"/>
</dbReference>
<dbReference type="InterPro" id="IPR051547">
    <property type="entry name" value="TDP2-like"/>
</dbReference>
<dbReference type="GO" id="GO:0070260">
    <property type="term" value="F:5'-tyrosyl-DNA phosphodiesterase activity"/>
    <property type="evidence" value="ECO:0007669"/>
    <property type="project" value="TreeGrafter"/>
</dbReference>
<protein>
    <submittedName>
        <fullName evidence="13">5'-tyrosyl-DNA phosphodiesterase</fullName>
    </submittedName>
</protein>
<evidence type="ECO:0000256" key="2">
    <source>
        <dbReference type="ARBA" id="ARBA00001946"/>
    </source>
</evidence>
<dbReference type="InterPro" id="IPR009060">
    <property type="entry name" value="UBA-like_sf"/>
</dbReference>
<evidence type="ECO:0000256" key="4">
    <source>
        <dbReference type="ARBA" id="ARBA00022722"/>
    </source>
</evidence>
<comment type="cofactor">
    <cofactor evidence="1">
        <name>Mn(2+)</name>
        <dbReference type="ChEBI" id="CHEBI:29035"/>
    </cofactor>
</comment>
<evidence type="ECO:0000259" key="12">
    <source>
        <dbReference type="Pfam" id="PF03372"/>
    </source>
</evidence>
<dbReference type="Gene3D" id="3.60.10.10">
    <property type="entry name" value="Endonuclease/exonuclease/phosphatase"/>
    <property type="match status" value="1"/>
</dbReference>
<feature type="compositionally biased region" description="Polar residues" evidence="11">
    <location>
        <begin position="371"/>
        <end position="382"/>
    </location>
</feature>
<dbReference type="GO" id="GO:0004518">
    <property type="term" value="F:nuclease activity"/>
    <property type="evidence" value="ECO:0007669"/>
    <property type="project" value="UniProtKB-KW"/>
</dbReference>
<dbReference type="PANTHER" id="PTHR15822:SF4">
    <property type="entry name" value="TYROSYL-DNA PHOSPHODIESTERASE 2"/>
    <property type="match status" value="1"/>
</dbReference>
<evidence type="ECO:0000256" key="6">
    <source>
        <dbReference type="ARBA" id="ARBA00022763"/>
    </source>
</evidence>
<dbReference type="Pfam" id="PF03372">
    <property type="entry name" value="Exo_endo_phos"/>
    <property type="match status" value="1"/>
</dbReference>
<organism evidence="13">
    <name type="scientific">Mesocestoides corti</name>
    <name type="common">Flatworm</name>
    <dbReference type="NCBI Taxonomy" id="53468"/>
    <lineage>
        <taxon>Eukaryota</taxon>
        <taxon>Metazoa</taxon>
        <taxon>Spiralia</taxon>
        <taxon>Lophotrochozoa</taxon>
        <taxon>Platyhelminthes</taxon>
        <taxon>Cestoda</taxon>
        <taxon>Eucestoda</taxon>
        <taxon>Cyclophyllidea</taxon>
        <taxon>Mesocestoididae</taxon>
        <taxon>Mesocestoides</taxon>
    </lineage>
</organism>
<dbReference type="GO" id="GO:0003697">
    <property type="term" value="F:single-stranded DNA binding"/>
    <property type="evidence" value="ECO:0007669"/>
    <property type="project" value="TreeGrafter"/>
</dbReference>
<evidence type="ECO:0000256" key="8">
    <source>
        <dbReference type="ARBA" id="ARBA00022842"/>
    </source>
</evidence>
<dbReference type="AlphaFoldDB" id="A0A5K3EIL0"/>
<evidence type="ECO:0000256" key="1">
    <source>
        <dbReference type="ARBA" id="ARBA00001936"/>
    </source>
</evidence>
<dbReference type="GO" id="GO:0005737">
    <property type="term" value="C:cytoplasm"/>
    <property type="evidence" value="ECO:0007669"/>
    <property type="project" value="TreeGrafter"/>
</dbReference>
<evidence type="ECO:0000256" key="5">
    <source>
        <dbReference type="ARBA" id="ARBA00022723"/>
    </source>
</evidence>
<evidence type="ECO:0000256" key="11">
    <source>
        <dbReference type="SAM" id="MobiDB-lite"/>
    </source>
</evidence>
<dbReference type="GO" id="GO:0006302">
    <property type="term" value="P:double-strand break repair"/>
    <property type="evidence" value="ECO:0007669"/>
    <property type="project" value="TreeGrafter"/>
</dbReference>
<dbReference type="PANTHER" id="PTHR15822">
    <property type="entry name" value="TRAF AND TNF RECEPTOR-ASSOCIATED PROTEIN"/>
    <property type="match status" value="1"/>
</dbReference>
<dbReference type="InterPro" id="IPR005135">
    <property type="entry name" value="Endo/exonuclease/phosphatase"/>
</dbReference>
<keyword evidence="5" id="KW-0479">Metal-binding</keyword>
<evidence type="ECO:0000256" key="10">
    <source>
        <dbReference type="ARBA" id="ARBA00023242"/>
    </source>
</evidence>